<accession>A0A9Q0HR40</accession>
<sequence length="476" mass="54486">MVKTPFSRPRSLASLFTNHGHSHSHHDNHHLASTANIISALAADLLSLPDPTPDPTPILESHSFPSLLRSSHKPFAASIKLFSLLKPRPLLALEVFKWRREIAIGPNAIPLASEEYAKAITIAGRARNLDLAGKLFWEAIVSFPETALYNALMSAYMYNGMMRRCLAVFQSLRQDRRCKPTIVSYNILLSLFGRSVLVDHMEAVLQAANEAGVMRTLKTQNTIIASYITAFMWDRMEATYHAMQQGPVKPELRTHLLLLRGYAHAGNIEKMEYTYKIVSKQVKRVNAVFIRAMICTYCKSKHPKRVQRIEELLEYIADAEYRPWLHVLLIRVYAQEGLVEVMKRLIDEAFSRKTTVTTSETMRSIITSYFHCGDVDQLAGFLRSAERAGWKLCRSVFHCKMLMYGMRNRLKEMHDVLDEMKRFRFDPTKKTLSIIYKVYCNMGRRLEANTVVGLMFKFGVVSPTDARVFPSHREQP</sequence>
<evidence type="ECO:0008006" key="6">
    <source>
        <dbReference type="Google" id="ProtNLM"/>
    </source>
</evidence>
<protein>
    <recommendedName>
        <fullName evidence="6">Pentatricopeptide repeat-containing protein</fullName>
    </recommendedName>
</protein>
<comment type="caution">
    <text evidence="4">The sequence shown here is derived from an EMBL/GenBank/DDBJ whole genome shotgun (WGS) entry which is preliminary data.</text>
</comment>
<dbReference type="PANTHER" id="PTHR47874">
    <property type="entry name" value="EXPRESSED PROTEIN"/>
    <property type="match status" value="1"/>
</dbReference>
<dbReference type="GO" id="GO:0003729">
    <property type="term" value="F:mRNA binding"/>
    <property type="evidence" value="ECO:0007669"/>
    <property type="project" value="InterPro"/>
</dbReference>
<keyword evidence="5" id="KW-1185">Reference proteome</keyword>
<proteinExistence type="inferred from homology"/>
<dbReference type="Gene3D" id="1.25.40.10">
    <property type="entry name" value="Tetratricopeptide repeat domain"/>
    <property type="match status" value="3"/>
</dbReference>
<evidence type="ECO:0000256" key="2">
    <source>
        <dbReference type="ARBA" id="ARBA00022737"/>
    </source>
</evidence>
<evidence type="ECO:0000313" key="5">
    <source>
        <dbReference type="Proteomes" id="UP001151287"/>
    </source>
</evidence>
<evidence type="ECO:0000256" key="3">
    <source>
        <dbReference type="ARBA" id="ARBA00022946"/>
    </source>
</evidence>
<dbReference type="InterPro" id="IPR002885">
    <property type="entry name" value="PPR_rpt"/>
</dbReference>
<dbReference type="PANTHER" id="PTHR47874:SF1">
    <property type="entry name" value="OS05G0407900 PROTEIN"/>
    <property type="match status" value="1"/>
</dbReference>
<keyword evidence="3" id="KW-0809">Transit peptide</keyword>
<dbReference type="InterPro" id="IPR011990">
    <property type="entry name" value="TPR-like_helical_dom_sf"/>
</dbReference>
<name>A0A9Q0HR40_9POAL</name>
<dbReference type="InterPro" id="IPR044179">
    <property type="entry name" value="PPR5-like"/>
</dbReference>
<dbReference type="AlphaFoldDB" id="A0A9Q0HR40"/>
<reference evidence="4" key="1">
    <citation type="journal article" date="2022" name="Cell">
        <title>Repeat-based holocentromeres influence genome architecture and karyotype evolution.</title>
        <authorList>
            <person name="Hofstatter P.G."/>
            <person name="Thangavel G."/>
            <person name="Lux T."/>
            <person name="Neumann P."/>
            <person name="Vondrak T."/>
            <person name="Novak P."/>
            <person name="Zhang M."/>
            <person name="Costa L."/>
            <person name="Castellani M."/>
            <person name="Scott A."/>
            <person name="Toegelov H."/>
            <person name="Fuchs J."/>
            <person name="Mata-Sucre Y."/>
            <person name="Dias Y."/>
            <person name="Vanzela A.L.L."/>
            <person name="Huettel B."/>
            <person name="Almeida C.C.S."/>
            <person name="Simkova H."/>
            <person name="Souza G."/>
            <person name="Pedrosa-Harand A."/>
            <person name="Macas J."/>
            <person name="Mayer K.F.X."/>
            <person name="Houben A."/>
            <person name="Marques A."/>
        </authorList>
    </citation>
    <scope>NUCLEOTIDE SEQUENCE</scope>
    <source>
        <strain evidence="4">RhyBre1mFocal</strain>
    </source>
</reference>
<organism evidence="4 5">
    <name type="scientific">Rhynchospora breviuscula</name>
    <dbReference type="NCBI Taxonomy" id="2022672"/>
    <lineage>
        <taxon>Eukaryota</taxon>
        <taxon>Viridiplantae</taxon>
        <taxon>Streptophyta</taxon>
        <taxon>Embryophyta</taxon>
        <taxon>Tracheophyta</taxon>
        <taxon>Spermatophyta</taxon>
        <taxon>Magnoliopsida</taxon>
        <taxon>Liliopsida</taxon>
        <taxon>Poales</taxon>
        <taxon>Cyperaceae</taxon>
        <taxon>Cyperoideae</taxon>
        <taxon>Rhynchosporeae</taxon>
        <taxon>Rhynchospora</taxon>
    </lineage>
</organism>
<keyword evidence="2" id="KW-0677">Repeat</keyword>
<gene>
    <name evidence="4" type="ORF">LUZ63_012020</name>
</gene>
<comment type="similarity">
    <text evidence="1">Belongs to the PPR family. P subfamily.</text>
</comment>
<evidence type="ECO:0000256" key="1">
    <source>
        <dbReference type="ARBA" id="ARBA00007626"/>
    </source>
</evidence>
<dbReference type="OrthoDB" id="185373at2759"/>
<dbReference type="NCBIfam" id="TIGR00756">
    <property type="entry name" value="PPR"/>
    <property type="match status" value="1"/>
</dbReference>
<evidence type="ECO:0000313" key="4">
    <source>
        <dbReference type="EMBL" id="KAJ1695322.1"/>
    </source>
</evidence>
<dbReference type="EMBL" id="JAMQYH010000003">
    <property type="protein sequence ID" value="KAJ1695322.1"/>
    <property type="molecule type" value="Genomic_DNA"/>
</dbReference>
<dbReference type="Pfam" id="PF13812">
    <property type="entry name" value="PPR_3"/>
    <property type="match status" value="1"/>
</dbReference>
<dbReference type="Proteomes" id="UP001151287">
    <property type="component" value="Unassembled WGS sequence"/>
</dbReference>